<dbReference type="VEuPathDB" id="FungiDB:B1J91_J10538g"/>
<evidence type="ECO:0000259" key="1">
    <source>
        <dbReference type="Pfam" id="PF26147"/>
    </source>
</evidence>
<dbReference type="VEuPathDB" id="FungiDB:GWK60_J10351"/>
<dbReference type="PhylomeDB" id="A0A0W0DEA7"/>
<reference evidence="2 3" key="1">
    <citation type="submission" date="2015-10" db="EMBL/GenBank/DDBJ databases">
        <title>Draft genomes sequences of Candida glabrata isolates 1A, 1B, 2A, 2B, 3A and 3B.</title>
        <authorList>
            <person name="Haavelsrud O.E."/>
            <person name="Gaustad P."/>
        </authorList>
    </citation>
    <scope>NUCLEOTIDE SEQUENCE [LARGE SCALE GENOMIC DNA]</scope>
    <source>
        <strain evidence="2">910700640</strain>
    </source>
</reference>
<dbReference type="VEuPathDB" id="FungiDB:GVI51_J10373"/>
<evidence type="ECO:0000313" key="2">
    <source>
        <dbReference type="EMBL" id="KTB10144.1"/>
    </source>
</evidence>
<dbReference type="VEuPathDB" id="FungiDB:CAGL0J10538g"/>
<feature type="domain" description="YMC020W-like alpha/beta hydrolase" evidence="1">
    <location>
        <begin position="25"/>
        <end position="369"/>
    </location>
</feature>
<comment type="caution">
    <text evidence="2">The sequence shown here is derived from an EMBL/GenBank/DDBJ whole genome shotgun (WGS) entry which is preliminary data.</text>
</comment>
<organism evidence="2 3">
    <name type="scientific">Candida glabrata</name>
    <name type="common">Yeast</name>
    <name type="synonym">Torulopsis glabrata</name>
    <dbReference type="NCBI Taxonomy" id="5478"/>
    <lineage>
        <taxon>Eukaryota</taxon>
        <taxon>Fungi</taxon>
        <taxon>Dikarya</taxon>
        <taxon>Ascomycota</taxon>
        <taxon>Saccharomycotina</taxon>
        <taxon>Saccharomycetes</taxon>
        <taxon>Saccharomycetales</taxon>
        <taxon>Saccharomycetaceae</taxon>
        <taxon>Nakaseomyces</taxon>
    </lineage>
</organism>
<name>A0A0W0DEA7_CANGB</name>
<dbReference type="PANTHER" id="PTHR47349:SF1">
    <property type="entry name" value="AER328WP"/>
    <property type="match status" value="1"/>
</dbReference>
<dbReference type="Proteomes" id="UP000054886">
    <property type="component" value="Unassembled WGS sequence"/>
</dbReference>
<dbReference type="AlphaFoldDB" id="A0A0W0DEA7"/>
<dbReference type="InterPro" id="IPR058934">
    <property type="entry name" value="YMC020W-like"/>
</dbReference>
<dbReference type="OMA" id="IILWATH"/>
<accession>A0A0W0DEA7</accession>
<protein>
    <recommendedName>
        <fullName evidence="1">YMC020W-like alpha/beta hydrolase domain-containing protein</fullName>
    </recommendedName>
</protein>
<dbReference type="Pfam" id="PF26147">
    <property type="entry name" value="AB_HYDROLASE_YMC0-YMC35"/>
    <property type="match status" value="1"/>
</dbReference>
<dbReference type="InterPro" id="IPR058933">
    <property type="entry name" value="YMC020W-like_ab_hydrolase"/>
</dbReference>
<gene>
    <name evidence="2" type="ORF">AO440_003218</name>
</gene>
<dbReference type="EMBL" id="LLZZ01000064">
    <property type="protein sequence ID" value="KTB10144.1"/>
    <property type="molecule type" value="Genomic_DNA"/>
</dbReference>
<dbReference type="PANTHER" id="PTHR47349">
    <property type="entry name" value="CHROMOSOME 8, WHOLE GENOME SHOTGUN SEQUENCE"/>
    <property type="match status" value="1"/>
</dbReference>
<sequence>MTVRPELSFPAKDLRRNLISLQPIENFVPVTCDTKRPIKCLIIGVHGYFPNKAVDIILGERTGTSQRFVSQAESAVQLYFKELGVAVDTTTLALEKEGTVAKRVEFFVDVLGEYRETLAEADFIYFVSHSQGVPVTVNLIGHLLIKGILQLDIDRVSHMSDKPIYTQEKIVSVLGMAGVNYGPLYGADKNIWLRLFSVVERKSLMELFEFQNPATKLSMDYMEKVQYILDAGVKITFVGSVNDQVVPLYSSLASFLQHPNIQRGIFYTSQCDVPPFIMGCILDSITLLNSGKKDQGFIKEISPYLHGPLTGNGHSDLYFQSEVYTYGIKHALNSQSIKHCPSPIIRSDIVSLKVNPYNLPWTMRGLLNEIEKELGKEEVKKLYKLYDEWAPNTPLHQSLRIKLSGVTSKF</sequence>
<evidence type="ECO:0000313" key="3">
    <source>
        <dbReference type="Proteomes" id="UP000054886"/>
    </source>
</evidence>
<proteinExistence type="predicted"/>